<dbReference type="Proteomes" id="UP000297706">
    <property type="component" value="Unassembled WGS sequence"/>
</dbReference>
<dbReference type="SUPFAM" id="SSF52540">
    <property type="entry name" value="P-loop containing nucleoside triphosphate hydrolases"/>
    <property type="match status" value="1"/>
</dbReference>
<dbReference type="Gene3D" id="3.40.50.300">
    <property type="entry name" value="P-loop containing nucleotide triphosphate hydrolases"/>
    <property type="match status" value="1"/>
</dbReference>
<dbReference type="AlphaFoldDB" id="A0A4Y9VTI1"/>
<dbReference type="Pfam" id="PF13304">
    <property type="entry name" value="AAA_21"/>
    <property type="match status" value="1"/>
</dbReference>
<dbReference type="InterPro" id="IPR009061">
    <property type="entry name" value="DNA-bd_dom_put_sf"/>
</dbReference>
<comment type="caution">
    <text evidence="2">The sequence shown here is derived from an EMBL/GenBank/DDBJ whole genome shotgun (WGS) entry which is preliminary data.</text>
</comment>
<dbReference type="GO" id="GO:0016887">
    <property type="term" value="F:ATP hydrolysis activity"/>
    <property type="evidence" value="ECO:0007669"/>
    <property type="project" value="InterPro"/>
</dbReference>
<dbReference type="OrthoDB" id="9815944at2"/>
<feature type="domain" description="AAA+ ATPase" evidence="1">
    <location>
        <begin position="180"/>
        <end position="531"/>
    </location>
</feature>
<dbReference type="InterPro" id="IPR027417">
    <property type="entry name" value="P-loop_NTPase"/>
</dbReference>
<dbReference type="SMART" id="SM00382">
    <property type="entry name" value="AAA"/>
    <property type="match status" value="1"/>
</dbReference>
<dbReference type="InterPro" id="IPR003593">
    <property type="entry name" value="AAA+_ATPase"/>
</dbReference>
<dbReference type="GO" id="GO:0006302">
    <property type="term" value="P:double-strand break repair"/>
    <property type="evidence" value="ECO:0007669"/>
    <property type="project" value="InterPro"/>
</dbReference>
<dbReference type="InterPro" id="IPR013575">
    <property type="entry name" value="IF2_assoc_dom_bac"/>
</dbReference>
<accession>A0A4Y9VTI1</accession>
<dbReference type="SUPFAM" id="SSF46955">
    <property type="entry name" value="Putative DNA-binding domain"/>
    <property type="match status" value="1"/>
</dbReference>
<organism evidence="2 3">
    <name type="scientific">Methylotenera oryzisoli</name>
    <dbReference type="NCBI Taxonomy" id="2080758"/>
    <lineage>
        <taxon>Bacteria</taxon>
        <taxon>Pseudomonadati</taxon>
        <taxon>Pseudomonadota</taxon>
        <taxon>Betaproteobacteria</taxon>
        <taxon>Nitrosomonadales</taxon>
        <taxon>Methylophilaceae</taxon>
        <taxon>Methylotenera</taxon>
    </lineage>
</organism>
<reference evidence="2 3" key="1">
    <citation type="submission" date="2018-02" db="EMBL/GenBank/DDBJ databases">
        <title>A novel lanthanide dependent methylotroph, Methylotenera sp. La3113.</title>
        <authorList>
            <person name="Lv H."/>
            <person name="Tani A."/>
        </authorList>
    </citation>
    <scope>NUCLEOTIDE SEQUENCE [LARGE SCALE GENOMIC DNA]</scope>
    <source>
        <strain evidence="2 3">La3113</strain>
    </source>
</reference>
<dbReference type="Pfam" id="PF04760">
    <property type="entry name" value="IF2_N"/>
    <property type="match status" value="1"/>
</dbReference>
<dbReference type="PANTHER" id="PTHR43581">
    <property type="entry name" value="ATP/GTP PHOSPHATASE"/>
    <property type="match status" value="1"/>
</dbReference>
<name>A0A4Y9VTI1_9PROT</name>
<evidence type="ECO:0000313" key="3">
    <source>
        <dbReference type="Proteomes" id="UP000297706"/>
    </source>
</evidence>
<dbReference type="EMBL" id="PQVH01000006">
    <property type="protein sequence ID" value="TFW72286.1"/>
    <property type="molecule type" value="Genomic_DNA"/>
</dbReference>
<protein>
    <recommendedName>
        <fullName evidence="1">AAA+ ATPase domain-containing protein</fullName>
    </recommendedName>
</protein>
<dbReference type="InterPro" id="IPR003959">
    <property type="entry name" value="ATPase_AAA_core"/>
</dbReference>
<proteinExistence type="predicted"/>
<evidence type="ECO:0000259" key="1">
    <source>
        <dbReference type="SMART" id="SM00382"/>
    </source>
</evidence>
<sequence>MGQAKYRGSHQQRIVQANQRLASEVKSAKDSVLKKNNTDEIRNKMAQVTVEQFAGELRLPTELLLEQLKNAGINKVADDQISEADKTALLVHLRKEHGTIAPKSKIMLTRKSSTEINKAGNTVRARTIQVEVQKKRVLEPNNNSVDIEPHVSRKGFLKIPRLHLENLGRFQDLRIDFALNSNVTVFVGRNGAGKTSILKALATSLSWFVARLRRENGNGSPIPEIVIFNGMPSANIDVTLFDYSNDTFKSDAAVGAYSWSLAKVRAGKKGSHVSQLNDLTRLTDEYRHTFTKDSNASLPLIAFYSTERVVLDIPLKIKGKHSFLQLDGYHNSLNQGVDFRTFFEWFREREDAENESVVSQKAIDDLLGVFENNPNIPPNIQQELWGTLNKLNASSKDRQLTAVRTAIYNFMPGFSKLMVKRKPTLHMSIEKESKALNVLQLSQGEKSLMALVGDIARRLAMMNPALENPLTGGGIVLIDEIEMHLHPEWQQTVVGNLEKTFPNIQFIITTHSPHVLSSIDASCIRLLRQEDDTETSNTVTSIEEVHTQTKGVSSADVLAEIMGVNPVPNVPEAKALSAYHALIQENLHQTDNGMELRKKLDAHFGYTHPVMFECERMIRLQALKQKFPISSKE</sequence>
<dbReference type="InterPro" id="IPR006847">
    <property type="entry name" value="IF2_N"/>
</dbReference>
<evidence type="ECO:0000313" key="2">
    <source>
        <dbReference type="EMBL" id="TFW72286.1"/>
    </source>
</evidence>
<keyword evidence="3" id="KW-1185">Reference proteome</keyword>
<gene>
    <name evidence="2" type="ORF">C3Y98_04060</name>
</gene>
<dbReference type="InterPro" id="IPR051396">
    <property type="entry name" value="Bact_Antivir_Def_Nuclease"/>
</dbReference>
<dbReference type="Gene3D" id="3.30.56.50">
    <property type="entry name" value="Putative DNA-binding domain, N-terminal subdomain of bacterial translation initiation factor IF2"/>
    <property type="match status" value="1"/>
</dbReference>
<dbReference type="PANTHER" id="PTHR43581:SF2">
    <property type="entry name" value="EXCINUCLEASE ATPASE SUBUNIT"/>
    <property type="match status" value="1"/>
</dbReference>
<dbReference type="Pfam" id="PF08364">
    <property type="entry name" value="IF2_assoc"/>
    <property type="match status" value="1"/>
</dbReference>